<evidence type="ECO:0000313" key="2">
    <source>
        <dbReference type="Proteomes" id="UP000039370"/>
    </source>
</evidence>
<proteinExistence type="predicted"/>
<protein>
    <submittedName>
        <fullName evidence="1">Uncharacterized protein</fullName>
    </submittedName>
</protein>
<reference evidence="2" key="1">
    <citation type="submission" date="2015-01" db="EMBL/GenBank/DDBJ databases">
        <authorList>
            <person name="MANFREDI Pablo"/>
        </authorList>
    </citation>
    <scope>NUCLEOTIDE SEQUENCE [LARGE SCALE GENOMIC DNA]</scope>
    <source>
        <strain evidence="2">Cc11</strain>
    </source>
</reference>
<dbReference type="EMBL" id="CDOK01000150">
    <property type="protein sequence ID" value="CEN51605.1"/>
    <property type="molecule type" value="Genomic_DNA"/>
</dbReference>
<organism evidence="1 2">
    <name type="scientific">Capnocytophaga canimorsus</name>
    <dbReference type="NCBI Taxonomy" id="28188"/>
    <lineage>
        <taxon>Bacteria</taxon>
        <taxon>Pseudomonadati</taxon>
        <taxon>Bacteroidota</taxon>
        <taxon>Flavobacteriia</taxon>
        <taxon>Flavobacteriales</taxon>
        <taxon>Flavobacteriaceae</taxon>
        <taxon>Capnocytophaga</taxon>
    </lineage>
</organism>
<accession>A0A0B7II84</accession>
<gene>
    <name evidence="1" type="ORF">CCAN11_2330008</name>
</gene>
<evidence type="ECO:0000313" key="1">
    <source>
        <dbReference type="EMBL" id="CEN51605.1"/>
    </source>
</evidence>
<dbReference type="AlphaFoldDB" id="A0A0B7II84"/>
<dbReference type="Proteomes" id="UP000039370">
    <property type="component" value="Unassembled WGS sequence"/>
</dbReference>
<name>A0A0B7II84_9FLAO</name>
<sequence length="28" mass="3213">MEIFELILQGAVICEGDLFRSLSQMLKQ</sequence>